<dbReference type="EMBL" id="VSSQ01004025">
    <property type="protein sequence ID" value="MPM23412.1"/>
    <property type="molecule type" value="Genomic_DNA"/>
</dbReference>
<sequence>MCAVFADSELVSLLAGGKSREAVAGGVVQAVAARVVALAGRLEIQPPILLTGGLAKLEQLRAALEQRMQKPVVTSALSHFAGAIGAAQKGALM</sequence>
<dbReference type="AlphaFoldDB" id="A0A644Y4C9"/>
<dbReference type="PANTHER" id="PTHR32329:SF2">
    <property type="entry name" value="BIFUNCTIONAL PROTEIN [INCLUDES 2-HYDROXYACYL-COA DEHYDRATASE (N-TER) AND ITS ACTIVATOR DOMAIN (C_TERM)"/>
    <property type="match status" value="1"/>
</dbReference>
<dbReference type="Gene3D" id="3.30.420.40">
    <property type="match status" value="1"/>
</dbReference>
<dbReference type="PANTHER" id="PTHR32329">
    <property type="entry name" value="BIFUNCTIONAL PROTEIN [INCLUDES 2-HYDROXYACYL-COA DEHYDRATASE (N-TER) AND ITS ACTIVATOR DOMAIN (C_TERM)-RELATED"/>
    <property type="match status" value="1"/>
</dbReference>
<dbReference type="GO" id="GO:0016787">
    <property type="term" value="F:hydrolase activity"/>
    <property type="evidence" value="ECO:0007669"/>
    <property type="project" value="UniProtKB-KW"/>
</dbReference>
<keyword evidence="2" id="KW-0378">Hydrolase</keyword>
<accession>A0A644Y4C9</accession>
<proteinExistence type="predicted"/>
<dbReference type="SUPFAM" id="SSF53067">
    <property type="entry name" value="Actin-like ATPase domain"/>
    <property type="match status" value="1"/>
</dbReference>
<dbReference type="Pfam" id="PF01869">
    <property type="entry name" value="BcrAD_BadFG"/>
    <property type="match status" value="1"/>
</dbReference>
<dbReference type="InterPro" id="IPR002731">
    <property type="entry name" value="ATPase_BadF"/>
</dbReference>
<dbReference type="InterPro" id="IPR043129">
    <property type="entry name" value="ATPase_NBD"/>
</dbReference>
<evidence type="ECO:0000313" key="2">
    <source>
        <dbReference type="EMBL" id="MPM23412.1"/>
    </source>
</evidence>
<evidence type="ECO:0000259" key="1">
    <source>
        <dbReference type="Pfam" id="PF01869"/>
    </source>
</evidence>
<protein>
    <submittedName>
        <fullName evidence="2">(R)-2-hydroxyglutaryl-CoA dehydratase activating ATPase</fullName>
        <ecNumber evidence="2">3.6.1.3</ecNumber>
    </submittedName>
</protein>
<feature type="domain" description="ATPase BadF/BadG/BcrA/BcrD type" evidence="1">
    <location>
        <begin position="1"/>
        <end position="87"/>
    </location>
</feature>
<name>A0A644Y4C9_9ZZZZ</name>
<dbReference type="InterPro" id="IPR051805">
    <property type="entry name" value="Dehydratase_Activator_Redct"/>
</dbReference>
<comment type="caution">
    <text evidence="2">The sequence shown here is derived from an EMBL/GenBank/DDBJ whole genome shotgun (WGS) entry which is preliminary data.</text>
</comment>
<reference evidence="2" key="1">
    <citation type="submission" date="2019-08" db="EMBL/GenBank/DDBJ databases">
        <authorList>
            <person name="Kucharzyk K."/>
            <person name="Murdoch R.W."/>
            <person name="Higgins S."/>
            <person name="Loffler F."/>
        </authorList>
    </citation>
    <scope>NUCLEOTIDE SEQUENCE</scope>
</reference>
<gene>
    <name evidence="2" type="primary">hgdC_5</name>
    <name evidence="2" type="ORF">SDC9_69884</name>
</gene>
<dbReference type="EC" id="3.6.1.3" evidence="2"/>
<organism evidence="2">
    <name type="scientific">bioreactor metagenome</name>
    <dbReference type="NCBI Taxonomy" id="1076179"/>
    <lineage>
        <taxon>unclassified sequences</taxon>
        <taxon>metagenomes</taxon>
        <taxon>ecological metagenomes</taxon>
    </lineage>
</organism>